<reference evidence="14" key="1">
    <citation type="submission" date="2025-08" db="UniProtKB">
        <authorList>
            <consortium name="Ensembl"/>
        </authorList>
    </citation>
    <scope>IDENTIFICATION</scope>
</reference>
<feature type="region of interest" description="Disordered" evidence="12">
    <location>
        <begin position="25"/>
        <end position="201"/>
    </location>
</feature>
<dbReference type="Pfam" id="PF14370">
    <property type="entry name" value="Topo_C_assoc"/>
    <property type="match status" value="1"/>
</dbReference>
<organism evidence="14 15">
    <name type="scientific">Cyprinus carpio carpio</name>
    <dbReference type="NCBI Taxonomy" id="630221"/>
    <lineage>
        <taxon>Eukaryota</taxon>
        <taxon>Metazoa</taxon>
        <taxon>Chordata</taxon>
        <taxon>Craniata</taxon>
        <taxon>Vertebrata</taxon>
        <taxon>Euteleostomi</taxon>
        <taxon>Actinopterygii</taxon>
        <taxon>Neopterygii</taxon>
        <taxon>Teleostei</taxon>
        <taxon>Ostariophysi</taxon>
        <taxon>Cypriniformes</taxon>
        <taxon>Cyprinidae</taxon>
        <taxon>Cyprininae</taxon>
        <taxon>Cyprinus</taxon>
    </lineage>
</organism>
<dbReference type="PROSITE" id="PS52038">
    <property type="entry name" value="TOPO_IB_2"/>
    <property type="match status" value="1"/>
</dbReference>
<dbReference type="EC" id="5.6.2.1" evidence="10"/>
<dbReference type="InterPro" id="IPR025834">
    <property type="entry name" value="TopoI_C_dom"/>
</dbReference>
<evidence type="ECO:0000256" key="8">
    <source>
        <dbReference type="ARBA" id="ARBA00023242"/>
    </source>
</evidence>
<dbReference type="SMART" id="SM00435">
    <property type="entry name" value="TOPEUc"/>
    <property type="match status" value="1"/>
</dbReference>
<dbReference type="GO" id="GO:0006260">
    <property type="term" value="P:DNA replication"/>
    <property type="evidence" value="ECO:0007669"/>
    <property type="project" value="TreeGrafter"/>
</dbReference>
<evidence type="ECO:0000259" key="13">
    <source>
        <dbReference type="SMART" id="SM00435"/>
    </source>
</evidence>
<dbReference type="AlphaFoldDB" id="A0A8C1ELR1"/>
<keyword evidence="8" id="KW-0539">Nucleus</keyword>
<dbReference type="SUPFAM" id="SSF56741">
    <property type="entry name" value="Eukaryotic DNA topoisomerase I, N-terminal DNA-binding fragment"/>
    <property type="match status" value="1"/>
</dbReference>
<dbReference type="InterPro" id="IPR014727">
    <property type="entry name" value="TopoI_cat_a/b-sub_euk"/>
</dbReference>
<feature type="compositionally biased region" description="Basic and acidic residues" evidence="12">
    <location>
        <begin position="185"/>
        <end position="201"/>
    </location>
</feature>
<feature type="compositionally biased region" description="Basic and acidic residues" evidence="12">
    <location>
        <begin position="31"/>
        <end position="42"/>
    </location>
</feature>
<dbReference type="FunFam" id="1.10.132.10:FF:000001">
    <property type="entry name" value="DNA topoisomerase I"/>
    <property type="match status" value="1"/>
</dbReference>
<dbReference type="PANTHER" id="PTHR10290:SF5">
    <property type="entry name" value="DNA TOPOISOMERASE 1"/>
    <property type="match status" value="1"/>
</dbReference>
<keyword evidence="5" id="KW-0090">Biological rhythms</keyword>
<evidence type="ECO:0000256" key="7">
    <source>
        <dbReference type="ARBA" id="ARBA00023235"/>
    </source>
</evidence>
<dbReference type="InterPro" id="IPR018521">
    <property type="entry name" value="TopoIB_AS"/>
</dbReference>
<proteinExistence type="inferred from homology"/>
<dbReference type="Pfam" id="PF02919">
    <property type="entry name" value="Topoisom_I_N"/>
    <property type="match status" value="1"/>
</dbReference>
<dbReference type="Gene3D" id="1.10.132.10">
    <property type="match status" value="1"/>
</dbReference>
<evidence type="ECO:0000256" key="3">
    <source>
        <dbReference type="ARBA" id="ARBA00006645"/>
    </source>
</evidence>
<name>A0A8C1ELR1_CYPCA</name>
<feature type="coiled-coil region" evidence="11">
    <location>
        <begin position="646"/>
        <end position="713"/>
    </location>
</feature>
<evidence type="ECO:0000256" key="9">
    <source>
        <dbReference type="PROSITE-ProRule" id="PRU01382"/>
    </source>
</evidence>
<dbReference type="InterPro" id="IPR008336">
    <property type="entry name" value="TopoI_DNA-bd_euk"/>
</dbReference>
<dbReference type="InterPro" id="IPR013499">
    <property type="entry name" value="TopoI_euk"/>
</dbReference>
<evidence type="ECO:0000313" key="14">
    <source>
        <dbReference type="Ensembl" id="ENSCCRP00000079533.2"/>
    </source>
</evidence>
<dbReference type="InterPro" id="IPR013034">
    <property type="entry name" value="DNA_topo_DNA_db_N_dom1"/>
</dbReference>
<dbReference type="InterPro" id="IPR014711">
    <property type="entry name" value="TopoI_cat_a-hlx-sub_euk"/>
</dbReference>
<dbReference type="GO" id="GO:0003677">
    <property type="term" value="F:DNA binding"/>
    <property type="evidence" value="ECO:0007669"/>
    <property type="project" value="UniProtKB-UniRule"/>
</dbReference>
<keyword evidence="15" id="KW-1185">Reference proteome</keyword>
<comment type="catalytic activity">
    <reaction evidence="1 9 10">
        <text>ATP-independent breakage of single-stranded DNA, followed by passage and rejoining.</text>
        <dbReference type="EC" id="5.6.2.1"/>
    </reaction>
</comment>
<reference evidence="14" key="2">
    <citation type="submission" date="2025-09" db="UniProtKB">
        <authorList>
            <consortium name="Ensembl"/>
        </authorList>
    </citation>
    <scope>IDENTIFICATION</scope>
</reference>
<dbReference type="GO" id="GO:0005694">
    <property type="term" value="C:chromosome"/>
    <property type="evidence" value="ECO:0007669"/>
    <property type="project" value="InterPro"/>
</dbReference>
<dbReference type="InterPro" id="IPR011010">
    <property type="entry name" value="DNA_brk_join_enz"/>
</dbReference>
<dbReference type="OMA" id="HRWKEVK"/>
<dbReference type="PANTHER" id="PTHR10290">
    <property type="entry name" value="DNA TOPOISOMERASE I"/>
    <property type="match status" value="1"/>
</dbReference>
<dbReference type="GO" id="GO:0006265">
    <property type="term" value="P:DNA topological change"/>
    <property type="evidence" value="ECO:0007669"/>
    <property type="project" value="UniProtKB-UniRule"/>
</dbReference>
<dbReference type="GeneTree" id="ENSGT00940000155006"/>
<accession>A0A8C1ELR1</accession>
<evidence type="ECO:0000256" key="1">
    <source>
        <dbReference type="ARBA" id="ARBA00000213"/>
    </source>
</evidence>
<dbReference type="Pfam" id="PF01028">
    <property type="entry name" value="Topoisom_I"/>
    <property type="match status" value="1"/>
</dbReference>
<evidence type="ECO:0000256" key="2">
    <source>
        <dbReference type="ARBA" id="ARBA00004123"/>
    </source>
</evidence>
<feature type="active site" description="O-(3'-phospho-DNA)-tyrosine intermediate" evidence="9">
    <location>
        <position position="725"/>
    </location>
</feature>
<dbReference type="FunFam" id="2.170.11.10:FF:000002">
    <property type="entry name" value="DNA topoisomerase I"/>
    <property type="match status" value="1"/>
</dbReference>
<evidence type="ECO:0000256" key="11">
    <source>
        <dbReference type="SAM" id="Coils"/>
    </source>
</evidence>
<dbReference type="SUPFAM" id="SSF46596">
    <property type="entry name" value="Eukaryotic DNA topoisomerase I, dispensable insert domain"/>
    <property type="match status" value="1"/>
</dbReference>
<evidence type="ECO:0000256" key="12">
    <source>
        <dbReference type="SAM" id="MobiDB-lite"/>
    </source>
</evidence>
<dbReference type="FunFam" id="1.10.10.41:FF:000001">
    <property type="entry name" value="DNA topoisomerase I"/>
    <property type="match status" value="1"/>
</dbReference>
<dbReference type="InterPro" id="IPR013030">
    <property type="entry name" value="DNA_topo_DNA_db_N_dom2"/>
</dbReference>
<dbReference type="PROSITE" id="PS00176">
    <property type="entry name" value="TOPO_IB_1"/>
    <property type="match status" value="1"/>
</dbReference>
<dbReference type="CDD" id="cd00659">
    <property type="entry name" value="Topo_IB_C"/>
    <property type="match status" value="1"/>
</dbReference>
<dbReference type="PRINTS" id="PR00416">
    <property type="entry name" value="EUTPISMRASEI"/>
</dbReference>
<keyword evidence="11" id="KW-0175">Coiled coil</keyword>
<comment type="similarity">
    <text evidence="3 9 10">Belongs to the type IB topoisomerase family.</text>
</comment>
<keyword evidence="6 9" id="KW-0238">DNA-binding</keyword>
<dbReference type="GO" id="GO:0003917">
    <property type="term" value="F:DNA topoisomerase type I (single strand cut, ATP-independent) activity"/>
    <property type="evidence" value="ECO:0007669"/>
    <property type="project" value="UniProtKB-UniRule"/>
</dbReference>
<dbReference type="FunFam" id="3.90.15.10:FF:000001">
    <property type="entry name" value="DNA topoisomerase I"/>
    <property type="match status" value="1"/>
</dbReference>
<dbReference type="Gene3D" id="1.10.10.41">
    <property type="entry name" value="Yeast DNA topoisomerase - domain 1"/>
    <property type="match status" value="1"/>
</dbReference>
<dbReference type="InterPro" id="IPR051062">
    <property type="entry name" value="Topoisomerase_IB"/>
</dbReference>
<dbReference type="InterPro" id="IPR036202">
    <property type="entry name" value="TopoI_DNA-bd_euk_N_sf"/>
</dbReference>
<dbReference type="CDD" id="cd03488">
    <property type="entry name" value="Topoisomer_IB_N_htopoI_like"/>
    <property type="match status" value="1"/>
</dbReference>
<feature type="compositionally biased region" description="Basic and acidic residues" evidence="12">
    <location>
        <begin position="51"/>
        <end position="116"/>
    </location>
</feature>
<dbReference type="GO" id="GO:0005730">
    <property type="term" value="C:nucleolus"/>
    <property type="evidence" value="ECO:0007669"/>
    <property type="project" value="TreeGrafter"/>
</dbReference>
<dbReference type="Proteomes" id="UP001108240">
    <property type="component" value="Unplaced"/>
</dbReference>
<evidence type="ECO:0000256" key="4">
    <source>
        <dbReference type="ARBA" id="ARBA00023029"/>
    </source>
</evidence>
<dbReference type="InterPro" id="IPR048045">
    <property type="entry name" value="Topoisomer_I_DNA-bd"/>
</dbReference>
<evidence type="ECO:0000313" key="15">
    <source>
        <dbReference type="Proteomes" id="UP001108240"/>
    </source>
</evidence>
<dbReference type="SUPFAM" id="SSF56349">
    <property type="entry name" value="DNA breaking-rejoining enzymes"/>
    <property type="match status" value="1"/>
</dbReference>
<feature type="compositionally biased region" description="Basic and acidic residues" evidence="12">
    <location>
        <begin position="135"/>
        <end position="164"/>
    </location>
</feature>
<sequence length="767" mass="91057">MTDRLQRFELKIFICVLLKKQHHLHLGCPGDSHKHKDKYKDKEHKHKDHKKDKEREKSKYSNSEHRDSSDKKHRDKDKERLKLKDGSSDKQKDKHREKKKEERSFDGKPKKEKENGFESPFIKSEPENDGFYHSPKHEKSLKRERDDDDAEFKPKKIKTEESEKKAKKRKQEEEDIKPKKKTKDKKGEAATDGKKKAKKEPEEKWKWWEEERYTDGVKWKFLEHKGPVFAPPYEPLPSNVKFYYDGKHMKLSPGAEEVATFFAKMLDHEYTTKDVFRKNFFKDWRKEMTSEEKSKLTDLNKCDFSEMSEYFKAQSEARKAMTKEEKLKIKEENERLLQEYGFCIMDNHKERIANFRIEPPGLFRGRGDHPKMGMLKRRIRPEDIIINCSKDSKYPKPPPGTKWKEVRHDNKVTWLVSWTENIQGSIKYIMLNPSSRIKGEKDWQKYEMARRLKKCVDRIRAQYREDWKSKEMRIRQRAVALYFIDKLALRAGNEKEEGETADTVGCCSLRVEHLTLHQEMDGQEYVVEFDFLGKDSIRYYNKVPVEKRVFKNLQLFMEDKEPEDDLFDRLNTSILNKHLQELMDGLTAKVFRTYNASITLQQQLNELTSSEDNVPAKILSYNRANRAVAILCNHQRAPPKTFEKSMQNLQTKIDAKKEQLADAKRELKSAKADAKVRRDEKSKKAVESKKKAVQRIEEQLMKLEVQATDREENKQIALGTSKLNYLDPRISVAWCKKFGIPIEKIYNKTQREKFAWAIDMAEKDYEF</sequence>
<evidence type="ECO:0000256" key="6">
    <source>
        <dbReference type="ARBA" id="ARBA00023125"/>
    </source>
</evidence>
<dbReference type="Gene3D" id="2.170.11.10">
    <property type="entry name" value="DNA Topoisomerase I, domain 2"/>
    <property type="match status" value="1"/>
</dbReference>
<feature type="domain" description="DNA topoisomerase I eukaryotic-type" evidence="13">
    <location>
        <begin position="362"/>
        <end position="739"/>
    </location>
</feature>
<dbReference type="GO" id="GO:0007059">
    <property type="term" value="P:chromosome segregation"/>
    <property type="evidence" value="ECO:0007669"/>
    <property type="project" value="TreeGrafter"/>
</dbReference>
<dbReference type="InterPro" id="IPR001631">
    <property type="entry name" value="TopoI"/>
</dbReference>
<comment type="subcellular location">
    <subcellularLocation>
        <location evidence="2">Nucleus</location>
    </subcellularLocation>
</comment>
<evidence type="ECO:0000256" key="10">
    <source>
        <dbReference type="RuleBase" id="RU365101"/>
    </source>
</evidence>
<keyword evidence="4 9" id="KW-0799">Topoisomerase</keyword>
<dbReference type="InterPro" id="IPR013500">
    <property type="entry name" value="TopoI_cat_euk"/>
</dbReference>
<evidence type="ECO:0000256" key="5">
    <source>
        <dbReference type="ARBA" id="ARBA00023108"/>
    </source>
</evidence>
<dbReference type="Gene3D" id="3.90.15.10">
    <property type="entry name" value="Topoisomerase I, Chain A, domain 3"/>
    <property type="match status" value="1"/>
</dbReference>
<keyword evidence="7 9" id="KW-0413">Isomerase</keyword>
<protein>
    <recommendedName>
        <fullName evidence="10">DNA topoisomerase I</fullName>
        <ecNumber evidence="10">5.6.2.1</ecNumber>
    </recommendedName>
    <alternativeName>
        <fullName evidence="10">DNA topoisomerase 1</fullName>
    </alternativeName>
</protein>
<dbReference type="Ensembl" id="ENSCCRT00000086292.2">
    <property type="protein sequence ID" value="ENSCCRP00000079533.2"/>
    <property type="gene ID" value="ENSCCRG00000043096.2"/>
</dbReference>
<dbReference type="GO" id="GO:0048511">
    <property type="term" value="P:rhythmic process"/>
    <property type="evidence" value="ECO:0007669"/>
    <property type="project" value="UniProtKB-KW"/>
</dbReference>
<comment type="function">
    <text evidence="10">Releases the supercoiling and torsional tension of DNA introduced during the DNA replication and transcription by transiently cleaving and rejoining one strand of the DNA duplex. Introduces a single-strand break via transesterification at the specific target site 5'-[CT]CCTTp site in duplex DNA. The scissile phosphodiester is attacked by the catalytic tyrosine of the enzyme, resulting in the formation of a DNA-(3'-phosphotyrosyl)-enzyme intermediate and the expulsion of a 5'-OH DNA strand. The free DNA strand then undergoes passage around the unbroken strand thus removing DNA supercoils. Finally, in the religation step, the DNA 5'-OH attacks the covalent intermediate to expel the active-site tyrosine and restore the DNA phosphodiester backbone.</text>
</comment>